<dbReference type="Proteomes" id="UP000783863">
    <property type="component" value="Unassembled WGS sequence"/>
</dbReference>
<keyword evidence="2" id="KW-1185">Reference proteome</keyword>
<comment type="caution">
    <text evidence="1">The sequence shown here is derived from an EMBL/GenBank/DDBJ whole genome shotgun (WGS) entry which is preliminary data.</text>
</comment>
<dbReference type="RefSeq" id="WP_220589955.1">
    <property type="nucleotide sequence ID" value="NZ_RKLQ01000005.1"/>
</dbReference>
<name>A0A8J7YHT6_9EURY</name>
<proteinExistence type="predicted"/>
<dbReference type="EMBL" id="RKLQ01000005">
    <property type="protein sequence ID" value="MBX0305762.1"/>
    <property type="molecule type" value="Genomic_DNA"/>
</dbReference>
<dbReference type="AlphaFoldDB" id="A0A8J7YHT6"/>
<gene>
    <name evidence="1" type="ORF">EGD98_19145</name>
</gene>
<sequence>MRRTDQPSLPQWIQNAYESLETAYASDTDELSREAVTEILLTEAEQIETDADATYVLNRLLERGWLYEVNGQLRKTD</sequence>
<evidence type="ECO:0000313" key="1">
    <source>
        <dbReference type="EMBL" id="MBX0305762.1"/>
    </source>
</evidence>
<protein>
    <submittedName>
        <fullName evidence="1">Uncharacterized protein</fullName>
    </submittedName>
</protein>
<organism evidence="1 2">
    <name type="scientific">Haloarcula salinisoli</name>
    <dbReference type="NCBI Taxonomy" id="2487746"/>
    <lineage>
        <taxon>Archaea</taxon>
        <taxon>Methanobacteriati</taxon>
        <taxon>Methanobacteriota</taxon>
        <taxon>Stenosarchaea group</taxon>
        <taxon>Halobacteria</taxon>
        <taxon>Halobacteriales</taxon>
        <taxon>Haloarculaceae</taxon>
        <taxon>Haloarcula</taxon>
    </lineage>
</organism>
<accession>A0A8J7YHT6</accession>
<evidence type="ECO:0000313" key="2">
    <source>
        <dbReference type="Proteomes" id="UP000783863"/>
    </source>
</evidence>
<reference evidence="1" key="1">
    <citation type="submission" date="2021-06" db="EMBL/GenBank/DDBJ databases">
        <title>Halomicroarcula sp. F24A a new haloarchaeum isolated from saline soil.</title>
        <authorList>
            <person name="Duran-Viseras A."/>
            <person name="Sanchez-Porro C."/>
            <person name="Ventosa A."/>
        </authorList>
    </citation>
    <scope>NUCLEOTIDE SEQUENCE</scope>
    <source>
        <strain evidence="1">F24A</strain>
    </source>
</reference>